<proteinExistence type="predicted"/>
<dbReference type="EMBL" id="CP002819">
    <property type="protein sequence ID" value="AEG68856.1"/>
    <property type="molecule type" value="Genomic_DNA"/>
</dbReference>
<organism evidence="1 2">
    <name type="scientific">Ralstonia solanacearum (strain Po82)</name>
    <dbReference type="NCBI Taxonomy" id="1031711"/>
    <lineage>
        <taxon>Bacteria</taxon>
        <taxon>Pseudomonadati</taxon>
        <taxon>Pseudomonadota</taxon>
        <taxon>Betaproteobacteria</taxon>
        <taxon>Burkholderiales</taxon>
        <taxon>Burkholderiaceae</taxon>
        <taxon>Ralstonia</taxon>
        <taxon>Ralstonia solanacearum species complex</taxon>
    </lineage>
</organism>
<accession>F6G0L1</accession>
<dbReference type="KEGG" id="rsn:RSPO_c01556"/>
<reference evidence="1 2" key="1">
    <citation type="journal article" date="2011" name="J. Bacteriol.">
        <title>Complete genome sequence of the plant pathogen Ralstonia solanacearum strain Po82.</title>
        <authorList>
            <person name="Xu J."/>
            <person name="Zheng H.J."/>
            <person name="Liu L."/>
            <person name="Pan Z.C."/>
            <person name="Prior P."/>
            <person name="Tang B."/>
            <person name="Xu J.S."/>
            <person name="Zhang H."/>
            <person name="Tian Q."/>
            <person name="Zhang L.Q."/>
            <person name="Feng J."/>
        </authorList>
    </citation>
    <scope>NUCLEOTIDE SEQUENCE [LARGE SCALE GENOMIC DNA]</scope>
    <source>
        <strain evidence="1 2">Po82</strain>
    </source>
</reference>
<protein>
    <submittedName>
        <fullName evidence="1">Uncharacterized protein</fullName>
    </submittedName>
</protein>
<evidence type="ECO:0000313" key="1">
    <source>
        <dbReference type="EMBL" id="AEG68856.1"/>
    </source>
</evidence>
<evidence type="ECO:0000313" key="2">
    <source>
        <dbReference type="Proteomes" id="UP000007953"/>
    </source>
</evidence>
<dbReference type="PATRIC" id="fig|1031711.3.peg.1514"/>
<name>F6G0L1_RALS8</name>
<gene>
    <name evidence="1" type="ordered locus">RSPO_c01556</name>
</gene>
<sequence>MPDQLPRLPRAYSWGMRYPGAVEEIIGSRRIASMPDPVIHQHIAC</sequence>
<dbReference type="Proteomes" id="UP000007953">
    <property type="component" value="Chromosome"/>
</dbReference>
<dbReference type="HOGENOM" id="CLU_3204349_0_0_4"/>
<dbReference type="AlphaFoldDB" id="F6G0L1"/>